<proteinExistence type="predicted"/>
<keyword evidence="2" id="KW-1185">Reference proteome</keyword>
<protein>
    <submittedName>
        <fullName evidence="1">(salmon louse) hypothetical protein</fullName>
    </submittedName>
</protein>
<dbReference type="AlphaFoldDB" id="A0A7R8CSQ7"/>
<name>A0A7R8CSQ7_LEPSM</name>
<gene>
    <name evidence="1" type="ORF">LSAA_8370</name>
</gene>
<organism evidence="1 2">
    <name type="scientific">Lepeophtheirus salmonis</name>
    <name type="common">Salmon louse</name>
    <name type="synonym">Caligus salmonis</name>
    <dbReference type="NCBI Taxonomy" id="72036"/>
    <lineage>
        <taxon>Eukaryota</taxon>
        <taxon>Metazoa</taxon>
        <taxon>Ecdysozoa</taxon>
        <taxon>Arthropoda</taxon>
        <taxon>Crustacea</taxon>
        <taxon>Multicrustacea</taxon>
        <taxon>Hexanauplia</taxon>
        <taxon>Copepoda</taxon>
        <taxon>Siphonostomatoida</taxon>
        <taxon>Caligidae</taxon>
        <taxon>Lepeophtheirus</taxon>
    </lineage>
</organism>
<dbReference type="Proteomes" id="UP000675881">
    <property type="component" value="Chromosome 4"/>
</dbReference>
<evidence type="ECO:0000313" key="1">
    <source>
        <dbReference type="EMBL" id="CAF2919124.1"/>
    </source>
</evidence>
<sequence length="258" mass="28845">MGHCLSDCLSINSYQKCNGRQHTLLYRTEKETGIVPLSSRSNVGHISTIKSTLFMTATTHIVGNDRSEEVRVLFDPGSQISLVTSTVVKCHKLRVIPAEMSISGVADMECPIKKCFQHSIRLQTRTGKSVLIEAFEVNHLADSVDLTGKIQILIGANMILTSVPDRIGKKDESFAKHTKLGWVISGNVAFPDISNFWKLEEIGTSNKKYISKNELKVEEVFRCKVRMTDNGHIEDPLPLMDDFLDMSESKETPSQTFQ</sequence>
<dbReference type="EMBL" id="HG994583">
    <property type="protein sequence ID" value="CAF2919124.1"/>
    <property type="molecule type" value="Genomic_DNA"/>
</dbReference>
<accession>A0A7R8CSQ7</accession>
<reference evidence="1" key="1">
    <citation type="submission" date="2021-02" db="EMBL/GenBank/DDBJ databases">
        <authorList>
            <person name="Bekaert M."/>
        </authorList>
    </citation>
    <scope>NUCLEOTIDE SEQUENCE</scope>
    <source>
        <strain evidence="1">IoA-00</strain>
    </source>
</reference>
<evidence type="ECO:0000313" key="2">
    <source>
        <dbReference type="Proteomes" id="UP000675881"/>
    </source>
</evidence>